<keyword evidence="1" id="KW-1133">Transmembrane helix</keyword>
<dbReference type="RefSeq" id="WP_193119260.1">
    <property type="nucleotide sequence ID" value="NZ_BAAAIR010000033.1"/>
</dbReference>
<dbReference type="EMBL" id="JBHSLN010000087">
    <property type="protein sequence ID" value="MFC5299331.1"/>
    <property type="molecule type" value="Genomic_DNA"/>
</dbReference>
<keyword evidence="1" id="KW-0812">Transmembrane</keyword>
<keyword evidence="1" id="KW-0472">Membrane</keyword>
<comment type="caution">
    <text evidence="2">The sequence shown here is derived from an EMBL/GenBank/DDBJ whole genome shotgun (WGS) entry which is preliminary data.</text>
</comment>
<organism evidence="2 3">
    <name type="scientific">Brachybacterium tyrofermentans</name>
    <dbReference type="NCBI Taxonomy" id="47848"/>
    <lineage>
        <taxon>Bacteria</taxon>
        <taxon>Bacillati</taxon>
        <taxon>Actinomycetota</taxon>
        <taxon>Actinomycetes</taxon>
        <taxon>Micrococcales</taxon>
        <taxon>Dermabacteraceae</taxon>
        <taxon>Brachybacterium</taxon>
    </lineage>
</organism>
<keyword evidence="3" id="KW-1185">Reference proteome</keyword>
<dbReference type="GeneID" id="303296984"/>
<evidence type="ECO:0000313" key="3">
    <source>
        <dbReference type="Proteomes" id="UP001595937"/>
    </source>
</evidence>
<dbReference type="Proteomes" id="UP001595937">
    <property type="component" value="Unassembled WGS sequence"/>
</dbReference>
<name>A0ABW0FKZ4_9MICO</name>
<evidence type="ECO:0000313" key="2">
    <source>
        <dbReference type="EMBL" id="MFC5299331.1"/>
    </source>
</evidence>
<feature type="transmembrane region" description="Helical" evidence="1">
    <location>
        <begin position="29"/>
        <end position="49"/>
    </location>
</feature>
<reference evidence="3" key="1">
    <citation type="journal article" date="2019" name="Int. J. Syst. Evol. Microbiol.">
        <title>The Global Catalogue of Microorganisms (GCM) 10K type strain sequencing project: providing services to taxonomists for standard genome sequencing and annotation.</title>
        <authorList>
            <consortium name="The Broad Institute Genomics Platform"/>
            <consortium name="The Broad Institute Genome Sequencing Center for Infectious Disease"/>
            <person name="Wu L."/>
            <person name="Ma J."/>
        </authorList>
    </citation>
    <scope>NUCLEOTIDE SEQUENCE [LARGE SCALE GENOMIC DNA]</scope>
    <source>
        <strain evidence="3">CGMCC 1.16455</strain>
    </source>
</reference>
<evidence type="ECO:0000256" key="1">
    <source>
        <dbReference type="SAM" id="Phobius"/>
    </source>
</evidence>
<proteinExistence type="predicted"/>
<sequence length="202" mass="22177">MAALELHECIAQLDAGGIVRIRTSRTMDLGMLGLGVMVGIGLLVLLALFVQQLIRTGEHLPALIHPVTWASVIGVIGCVVLLPLASVAVLLRGDELHLSRAGIAEARRRSSARTTTRRWDEIQHVGTPRTGNAGRFRGPLAVVYTMTPRARHRLEQAHAEAGVRPPRWLSRRQPGTVLVRSEYVLGPKRLARLLTTAQQRYS</sequence>
<accession>A0ABW0FKZ4</accession>
<gene>
    <name evidence="2" type="ORF">ACFPK8_17580</name>
</gene>
<feature type="transmembrane region" description="Helical" evidence="1">
    <location>
        <begin position="69"/>
        <end position="91"/>
    </location>
</feature>
<protein>
    <submittedName>
        <fullName evidence="2">Uncharacterized protein</fullName>
    </submittedName>
</protein>